<dbReference type="AlphaFoldDB" id="S9P881"/>
<reference evidence="2" key="1">
    <citation type="submission" date="2013-05" db="EMBL/GenBank/DDBJ databases">
        <title>Genome assembly of Cystobacter fuscus DSM 2262.</title>
        <authorList>
            <person name="Sharma G."/>
            <person name="Khatri I."/>
            <person name="Kaur C."/>
            <person name="Mayilraj S."/>
            <person name="Subramanian S."/>
        </authorList>
    </citation>
    <scope>NUCLEOTIDE SEQUENCE [LARGE SCALE GENOMIC DNA]</scope>
    <source>
        <strain evidence="2">DSM 2262</strain>
    </source>
</reference>
<protein>
    <submittedName>
        <fullName evidence="2">Uncharacterized protein</fullName>
    </submittedName>
</protein>
<evidence type="ECO:0000313" key="3">
    <source>
        <dbReference type="Proteomes" id="UP000011682"/>
    </source>
</evidence>
<evidence type="ECO:0000313" key="2">
    <source>
        <dbReference type="EMBL" id="EPX60615.1"/>
    </source>
</evidence>
<dbReference type="EMBL" id="ANAH02000012">
    <property type="protein sequence ID" value="EPX60615.1"/>
    <property type="molecule type" value="Genomic_DNA"/>
</dbReference>
<proteinExistence type="predicted"/>
<keyword evidence="3" id="KW-1185">Reference proteome</keyword>
<accession>S9P881</accession>
<dbReference type="Proteomes" id="UP000011682">
    <property type="component" value="Unassembled WGS sequence"/>
</dbReference>
<sequence>MVGLLERGTSRGYGAPTGLMKGLWPRRLALTPRECQPPSARDNNQGTRPVKRARTRARKGGNRPG</sequence>
<gene>
    <name evidence="2" type="ORF">D187_001769</name>
</gene>
<feature type="region of interest" description="Disordered" evidence="1">
    <location>
        <begin position="1"/>
        <end position="65"/>
    </location>
</feature>
<evidence type="ECO:0000256" key="1">
    <source>
        <dbReference type="SAM" id="MobiDB-lite"/>
    </source>
</evidence>
<comment type="caution">
    <text evidence="2">The sequence shown here is derived from an EMBL/GenBank/DDBJ whole genome shotgun (WGS) entry which is preliminary data.</text>
</comment>
<feature type="compositionally biased region" description="Basic residues" evidence="1">
    <location>
        <begin position="49"/>
        <end position="65"/>
    </location>
</feature>
<organism evidence="2 3">
    <name type="scientific">Cystobacter fuscus (strain ATCC 25194 / DSM 2262 / NBRC 100088 / M29)</name>
    <dbReference type="NCBI Taxonomy" id="1242864"/>
    <lineage>
        <taxon>Bacteria</taxon>
        <taxon>Pseudomonadati</taxon>
        <taxon>Myxococcota</taxon>
        <taxon>Myxococcia</taxon>
        <taxon>Myxococcales</taxon>
        <taxon>Cystobacterineae</taxon>
        <taxon>Archangiaceae</taxon>
        <taxon>Cystobacter</taxon>
    </lineage>
</organism>
<name>S9P881_CYSF2</name>